<gene>
    <name evidence="1" type="ORF">GS597_02140</name>
</gene>
<protein>
    <recommendedName>
        <fullName evidence="3">Nucleotidyltransferase family protein</fullName>
    </recommendedName>
</protein>
<dbReference type="AlphaFoldDB" id="A0A8K1ZX80"/>
<dbReference type="RefSeq" id="WP_161823811.1">
    <property type="nucleotide sequence ID" value="NZ_WVIC01000003.1"/>
</dbReference>
<name>A0A8K1ZX80_9CYAN</name>
<accession>A0A8K1ZX80</accession>
<evidence type="ECO:0000313" key="2">
    <source>
        <dbReference type="Proteomes" id="UP000607397"/>
    </source>
</evidence>
<dbReference type="Proteomes" id="UP000607397">
    <property type="component" value="Unassembled WGS sequence"/>
</dbReference>
<organism evidence="1 2">
    <name type="scientific">Petrachloros mirabilis ULC683</name>
    <dbReference type="NCBI Taxonomy" id="2781853"/>
    <lineage>
        <taxon>Bacteria</taxon>
        <taxon>Bacillati</taxon>
        <taxon>Cyanobacteriota</taxon>
        <taxon>Cyanophyceae</taxon>
        <taxon>Synechococcales</taxon>
        <taxon>Petrachlorosaceae</taxon>
        <taxon>Petrachloros</taxon>
        <taxon>Petrachloros mirabilis</taxon>
    </lineage>
</organism>
<dbReference type="EMBL" id="WVIC01000003">
    <property type="protein sequence ID" value="NCJ05332.1"/>
    <property type="molecule type" value="Genomic_DNA"/>
</dbReference>
<reference evidence="1" key="1">
    <citation type="submission" date="2019-12" db="EMBL/GenBank/DDBJ databases">
        <title>High-Quality draft genome sequences of three cyanobacteria isolated from the limestone walls of the Old Cathedral of Coimbra.</title>
        <authorList>
            <person name="Tiago I."/>
            <person name="Soares F."/>
            <person name="Portugal A."/>
        </authorList>
    </citation>
    <scope>NUCLEOTIDE SEQUENCE [LARGE SCALE GENOMIC DNA]</scope>
    <source>
        <strain evidence="1">C</strain>
    </source>
</reference>
<proteinExistence type="predicted"/>
<evidence type="ECO:0008006" key="3">
    <source>
        <dbReference type="Google" id="ProtNLM"/>
    </source>
</evidence>
<comment type="caution">
    <text evidence="1">The sequence shown here is derived from an EMBL/GenBank/DDBJ whole genome shotgun (WGS) entry which is preliminary data.</text>
</comment>
<sequence length="380" mass="43120">MATQVPSLKVPIGYCPQADDTNSETDLLCFYLLNQRTATERLSMAAAMTRNARQLSLHCLSRQFAYLSAKAFARKLAEAWLQEDCPPDYIPTGSEMTWIQDSTELAAQLHCIFATLEVPYYVTGGVAAIAYGEPRTTRDLDVVISVPPSTLMRLVSVLEAAGFYLPGVADVPTELMRTLQVTQLDTISRADLVLADDTEYERLKFQRRRLMSWPDGTEVYLIAPEDVVVSKLRWRLHSQSEKQWRDVLGVLKTQQEQLDYEYMHHWAVAFDLSRVLEQVTLEAGVRAIADQQWATATYPTINRAFQLAQERNRTTQPRSNLNIAEGNRYRLIKDSSAQTLAVVAKADDREIARYDLQGAVVDARPFLQDRQQWRAIAQQV</sequence>
<evidence type="ECO:0000313" key="1">
    <source>
        <dbReference type="EMBL" id="NCJ05332.1"/>
    </source>
</evidence>
<dbReference type="Gene3D" id="3.30.460.40">
    <property type="match status" value="1"/>
</dbReference>
<dbReference type="InterPro" id="IPR043519">
    <property type="entry name" value="NT_sf"/>
</dbReference>
<keyword evidence="2" id="KW-1185">Reference proteome</keyword>
<dbReference type="SUPFAM" id="SSF81301">
    <property type="entry name" value="Nucleotidyltransferase"/>
    <property type="match status" value="1"/>
</dbReference>